<keyword evidence="4" id="KW-1185">Reference proteome</keyword>
<dbReference type="InterPro" id="IPR011993">
    <property type="entry name" value="PH-like_dom_sf"/>
</dbReference>
<dbReference type="InterPro" id="IPR019749">
    <property type="entry name" value="Band_41_domain"/>
</dbReference>
<dbReference type="PROSITE" id="PS50057">
    <property type="entry name" value="FERM_3"/>
    <property type="match status" value="1"/>
</dbReference>
<dbReference type="Pfam" id="PF00373">
    <property type="entry name" value="FERM_M"/>
    <property type="match status" value="1"/>
</dbReference>
<dbReference type="PRINTS" id="PR00935">
    <property type="entry name" value="BAND41"/>
</dbReference>
<dbReference type="Pfam" id="PF09379">
    <property type="entry name" value="FERM_N"/>
    <property type="match status" value="1"/>
</dbReference>
<dbReference type="SUPFAM" id="SSF47031">
    <property type="entry name" value="Second domain of FERM"/>
    <property type="match status" value="1"/>
</dbReference>
<dbReference type="InterPro" id="IPR029071">
    <property type="entry name" value="Ubiquitin-like_domsf"/>
</dbReference>
<feature type="compositionally biased region" description="Polar residues" evidence="1">
    <location>
        <begin position="205"/>
        <end position="224"/>
    </location>
</feature>
<feature type="region of interest" description="Disordered" evidence="1">
    <location>
        <begin position="1"/>
        <end position="38"/>
    </location>
</feature>
<dbReference type="GO" id="GO:0005856">
    <property type="term" value="C:cytoskeleton"/>
    <property type="evidence" value="ECO:0007669"/>
    <property type="project" value="TreeGrafter"/>
</dbReference>
<dbReference type="InterPro" id="IPR018979">
    <property type="entry name" value="FERM_N"/>
</dbReference>
<dbReference type="Gene3D" id="2.30.29.30">
    <property type="entry name" value="Pleckstrin-homology domain (PH domain)/Phosphotyrosine-binding domain (PTB)"/>
    <property type="match status" value="1"/>
</dbReference>
<dbReference type="Pfam" id="PF09380">
    <property type="entry name" value="FERM_C"/>
    <property type="match status" value="1"/>
</dbReference>
<organism evidence="3 4">
    <name type="scientific">Fasciola hepatica</name>
    <name type="common">Liver fluke</name>
    <dbReference type="NCBI Taxonomy" id="6192"/>
    <lineage>
        <taxon>Eukaryota</taxon>
        <taxon>Metazoa</taxon>
        <taxon>Spiralia</taxon>
        <taxon>Lophotrochozoa</taxon>
        <taxon>Platyhelminthes</taxon>
        <taxon>Trematoda</taxon>
        <taxon>Digenea</taxon>
        <taxon>Plagiorchiida</taxon>
        <taxon>Echinostomata</taxon>
        <taxon>Echinostomatoidea</taxon>
        <taxon>Fasciolidae</taxon>
        <taxon>Fasciola</taxon>
    </lineage>
</organism>
<dbReference type="SMART" id="SM01196">
    <property type="entry name" value="FERM_C"/>
    <property type="match status" value="1"/>
</dbReference>
<dbReference type="SUPFAM" id="SSF50729">
    <property type="entry name" value="PH domain-like"/>
    <property type="match status" value="1"/>
</dbReference>
<protein>
    <submittedName>
        <fullName evidence="3">FERM domain-containing protein 3</fullName>
    </submittedName>
</protein>
<evidence type="ECO:0000313" key="3">
    <source>
        <dbReference type="EMBL" id="THD20450.1"/>
    </source>
</evidence>
<dbReference type="PANTHER" id="PTHR23280:SF32">
    <property type="entry name" value="FI22325P1"/>
    <property type="match status" value="1"/>
</dbReference>
<dbReference type="Gene3D" id="1.20.80.10">
    <property type="match status" value="1"/>
</dbReference>
<feature type="compositionally biased region" description="Polar residues" evidence="1">
    <location>
        <begin position="181"/>
        <end position="198"/>
    </location>
</feature>
<gene>
    <name evidence="3" type="ORF">D915_008876</name>
</gene>
<dbReference type="SMART" id="SM00295">
    <property type="entry name" value="B41"/>
    <property type="match status" value="1"/>
</dbReference>
<dbReference type="InterPro" id="IPR014352">
    <property type="entry name" value="FERM/acyl-CoA-bd_prot_sf"/>
</dbReference>
<accession>A0A4E0RXG2</accession>
<dbReference type="Gene3D" id="3.10.20.90">
    <property type="entry name" value="Phosphatidylinositol 3-kinase Catalytic Subunit, Chain A, domain 1"/>
    <property type="match status" value="1"/>
</dbReference>
<evidence type="ECO:0000259" key="2">
    <source>
        <dbReference type="PROSITE" id="PS50057"/>
    </source>
</evidence>
<feature type="region of interest" description="Disordered" evidence="1">
    <location>
        <begin position="175"/>
        <end position="234"/>
    </location>
</feature>
<dbReference type="CDD" id="cd14473">
    <property type="entry name" value="FERM_B-lobe"/>
    <property type="match status" value="1"/>
</dbReference>
<dbReference type="PANTHER" id="PTHR23280">
    <property type="entry name" value="4.1 G PROTEIN"/>
    <property type="match status" value="1"/>
</dbReference>
<feature type="compositionally biased region" description="Polar residues" evidence="1">
    <location>
        <begin position="20"/>
        <end position="29"/>
    </location>
</feature>
<dbReference type="GO" id="GO:0031032">
    <property type="term" value="P:actomyosin structure organization"/>
    <property type="evidence" value="ECO:0007669"/>
    <property type="project" value="TreeGrafter"/>
</dbReference>
<dbReference type="EMBL" id="JXXN02004615">
    <property type="protein sequence ID" value="THD20450.1"/>
    <property type="molecule type" value="Genomic_DNA"/>
</dbReference>
<name>A0A4E0RXG2_FASHE</name>
<evidence type="ECO:0000313" key="4">
    <source>
        <dbReference type="Proteomes" id="UP000230066"/>
    </source>
</evidence>
<dbReference type="InterPro" id="IPR000299">
    <property type="entry name" value="FERM_domain"/>
</dbReference>
<reference evidence="3" key="1">
    <citation type="submission" date="2019-03" db="EMBL/GenBank/DDBJ databases">
        <title>Improved annotation for the trematode Fasciola hepatica.</title>
        <authorList>
            <person name="Choi Y.-J."/>
            <person name="Martin J."/>
            <person name="Mitreva M."/>
        </authorList>
    </citation>
    <scope>NUCLEOTIDE SEQUENCE [LARGE SCALE GENOMIC DNA]</scope>
</reference>
<feature type="region of interest" description="Disordered" evidence="1">
    <location>
        <begin position="308"/>
        <end position="334"/>
    </location>
</feature>
<feature type="domain" description="FERM" evidence="2">
    <location>
        <begin position="41"/>
        <end position="431"/>
    </location>
</feature>
<sequence>MKSIKKLVSKGGTQVHENEPQNNPQTSPKDGQKRKVSDKEITCKVRLLDDAQMPLELSIRKSDLGKRVFTYVCDAIGDLVECDYFGLRYTDKHEQRQWLDLDRSVYKQMKGCRNFNLSFRVKHYPADPVSDLKQDLTRYLLYLQIRRDLAQGRLLCPPNMVGRIGALVAQAELGDAPDSDGTGNTSELAQTTSPSNEPSARVATYSPNASADTSGPKSLSTTPESAERTERLSQPSNYLNNLKIIITQTPKVEAEIMKEHKIMRGLTTQEAETELISRASQLITYGIDPFPVRPLHKVIIPDVNSIQSTNEAGDQGKGETSTSSTPNAITTSDVPVHLPKGTAFYIGITGTGLATFVGLQRNQEYHWNQIQRVGCDGERFVVYLKKEEPKPGKRFFRNKSNVLTFQCESKAAALALWRWTVDRKCFFTLKQASEAKRLRPTSNIFQRSHTYRFSGRSQQELTSIPIRNTKNDFVRVSSLRRVIGSYTSGDSSASFGRATLPSRLRPPLELREETRPCEVVEPPKEPITSTESIKPVIIPDTVIEQPSEEDSATAVITEHKVEQNKINESAQQPQVIEPTVVEPEIQPTQMPPQLTMVKQVESKPQPENLIQTTETKNTKTEMDLRKRVAIPQSQAYAFQQVVSALDQTIEKHTESKGNNLVEPTGNGTRRIINSNGEVHKATASNAYQNGPITAKVAQMYSRKVVSETRKAVPDENKETPETEYEKESAYNPALVKMAVTAVTVVFLVGLVVFLETPPTADATVYRFMRSNFFVSSFDQYVYSPIRNAIVAGLTELWS</sequence>
<dbReference type="InterPro" id="IPR018980">
    <property type="entry name" value="FERM_PH-like_C"/>
</dbReference>
<comment type="caution">
    <text evidence="3">The sequence shown here is derived from an EMBL/GenBank/DDBJ whole genome shotgun (WGS) entry which is preliminary data.</text>
</comment>
<proteinExistence type="predicted"/>
<dbReference type="Proteomes" id="UP000230066">
    <property type="component" value="Unassembled WGS sequence"/>
</dbReference>
<dbReference type="AlphaFoldDB" id="A0A4E0RXG2"/>
<dbReference type="InterPro" id="IPR019748">
    <property type="entry name" value="FERM_central"/>
</dbReference>
<feature type="compositionally biased region" description="Polar residues" evidence="1">
    <location>
        <begin position="308"/>
        <end position="333"/>
    </location>
</feature>
<dbReference type="SUPFAM" id="SSF54236">
    <property type="entry name" value="Ubiquitin-like"/>
    <property type="match status" value="1"/>
</dbReference>
<dbReference type="InterPro" id="IPR035963">
    <property type="entry name" value="FERM_2"/>
</dbReference>
<evidence type="ECO:0000256" key="1">
    <source>
        <dbReference type="SAM" id="MobiDB-lite"/>
    </source>
</evidence>